<evidence type="ECO:0000313" key="1">
    <source>
        <dbReference type="EMBL" id="KZT31031.1"/>
    </source>
</evidence>
<accession>A0A165WDV2</accession>
<sequence>MIKGLVNYIPEPRWRISHALVEGPTSPYKAVVLYLLRVWEQDVEWWPEALPGASHPKANKLTLEQAIALVKTWSTSDNQLSTLGWTASEKNRPYVIG</sequence>
<evidence type="ECO:0000313" key="2">
    <source>
        <dbReference type="Proteomes" id="UP000076798"/>
    </source>
</evidence>
<proteinExistence type="predicted"/>
<protein>
    <submittedName>
        <fullName evidence="1">Uncharacterized protein</fullName>
    </submittedName>
</protein>
<keyword evidence="2" id="KW-1185">Reference proteome</keyword>
<dbReference type="Proteomes" id="UP000076798">
    <property type="component" value="Unassembled WGS sequence"/>
</dbReference>
<reference evidence="1 2" key="1">
    <citation type="journal article" date="2016" name="Mol. Biol. Evol.">
        <title>Comparative Genomics of Early-Diverging Mushroom-Forming Fungi Provides Insights into the Origins of Lignocellulose Decay Capabilities.</title>
        <authorList>
            <person name="Nagy L.G."/>
            <person name="Riley R."/>
            <person name="Tritt A."/>
            <person name="Adam C."/>
            <person name="Daum C."/>
            <person name="Floudas D."/>
            <person name="Sun H."/>
            <person name="Yadav J.S."/>
            <person name="Pangilinan J."/>
            <person name="Larsson K.H."/>
            <person name="Matsuura K."/>
            <person name="Barry K."/>
            <person name="Labutti K."/>
            <person name="Kuo R."/>
            <person name="Ohm R.A."/>
            <person name="Bhattacharya S.S."/>
            <person name="Shirouzu T."/>
            <person name="Yoshinaga Y."/>
            <person name="Martin F.M."/>
            <person name="Grigoriev I.V."/>
            <person name="Hibbett D.S."/>
        </authorList>
    </citation>
    <scope>NUCLEOTIDE SEQUENCE [LARGE SCALE GENOMIC DNA]</scope>
    <source>
        <strain evidence="1 2">HHB10207 ss-3</strain>
    </source>
</reference>
<name>A0A165WDV2_9AGAM</name>
<dbReference type="AlphaFoldDB" id="A0A165WDV2"/>
<organism evidence="1 2">
    <name type="scientific">Sistotremastrum suecicum HHB10207 ss-3</name>
    <dbReference type="NCBI Taxonomy" id="1314776"/>
    <lineage>
        <taxon>Eukaryota</taxon>
        <taxon>Fungi</taxon>
        <taxon>Dikarya</taxon>
        <taxon>Basidiomycota</taxon>
        <taxon>Agaricomycotina</taxon>
        <taxon>Agaricomycetes</taxon>
        <taxon>Sistotremastrales</taxon>
        <taxon>Sistotremastraceae</taxon>
        <taxon>Sistotremastrum</taxon>
    </lineage>
</organism>
<dbReference type="EMBL" id="KV428960">
    <property type="protein sequence ID" value="KZT31031.1"/>
    <property type="molecule type" value="Genomic_DNA"/>
</dbReference>
<gene>
    <name evidence="1" type="ORF">SISSUDRAFT_1068198</name>
</gene>